<dbReference type="InterPro" id="IPR027612">
    <property type="entry name" value="Put_MTase_LIC12133"/>
</dbReference>
<dbReference type="GO" id="GO:0008168">
    <property type="term" value="F:methyltransferase activity"/>
    <property type="evidence" value="ECO:0007669"/>
    <property type="project" value="UniProtKB-KW"/>
</dbReference>
<dbReference type="OrthoDB" id="118271at2"/>
<keyword evidence="1" id="KW-0808">Transferase</keyword>
<keyword evidence="1" id="KW-0489">Methyltransferase</keyword>
<evidence type="ECO:0000313" key="2">
    <source>
        <dbReference type="Proteomes" id="UP000257045"/>
    </source>
</evidence>
<reference evidence="1 2" key="1">
    <citation type="submission" date="2018-04" db="EMBL/GenBank/DDBJ databases">
        <title>Novel Campyloabacter and Helicobacter Species and Strains.</title>
        <authorList>
            <person name="Mannion A.J."/>
            <person name="Shen Z."/>
            <person name="Fox J.G."/>
        </authorList>
    </citation>
    <scope>NUCLEOTIDE SEQUENCE [LARGE SCALE GENOMIC DNA]</scope>
    <source>
        <strain evidence="1 2">MIT 04-9366</strain>
    </source>
</reference>
<comment type="caution">
    <text evidence="1">The sequence shown here is derived from an EMBL/GenBank/DDBJ whole genome shotgun (WGS) entry which is preliminary data.</text>
</comment>
<dbReference type="AlphaFoldDB" id="A0A3D8J3P1"/>
<protein>
    <submittedName>
        <fullName evidence="1">Methyltransferase, TIGR04325 family</fullName>
    </submittedName>
</protein>
<sequence length="272" mass="31783">MKHFIKSLIPPIALGAINKLTGRSIQWIGDFQTFQEAHSQAKGYDPDLYLPKLIEAIKIVRDDESKCERDSVLFDKITYPYPLLSNLFAIISHFQVKSLYILDFGGSLGSLYFQNRKFLRTLPPFTWNILEQEKIIRAGKEFFQTQELLFHSNLQEAKSHIKPQDSKILILSSVLQYLENPYQTLSELIQEFQFDAILIDRTPFSKDETHHIVLQKVPKEIYQTQVPFHIFSKRVFIENLSKSFKLFDEFESYCDAHTSRFNSLGFSFIKGR</sequence>
<evidence type="ECO:0000313" key="1">
    <source>
        <dbReference type="EMBL" id="RDU72137.1"/>
    </source>
</evidence>
<gene>
    <name evidence="1" type="ORF">CQA58_00600</name>
</gene>
<accession>A0A3D8J3P1</accession>
<dbReference type="GO" id="GO:0032259">
    <property type="term" value="P:methylation"/>
    <property type="evidence" value="ECO:0007669"/>
    <property type="project" value="UniProtKB-KW"/>
</dbReference>
<dbReference type="EMBL" id="NXLV01000001">
    <property type="protein sequence ID" value="RDU72137.1"/>
    <property type="molecule type" value="Genomic_DNA"/>
</dbReference>
<dbReference type="NCBIfam" id="TIGR04325">
    <property type="entry name" value="MTase_LIC12133"/>
    <property type="match status" value="1"/>
</dbReference>
<dbReference type="RefSeq" id="WP_115568767.1">
    <property type="nucleotide sequence ID" value="NZ_NXLV01000001.1"/>
</dbReference>
<keyword evidence="2" id="KW-1185">Reference proteome</keyword>
<name>A0A3D8J3P1_9HELI</name>
<organism evidence="1 2">
    <name type="scientific">Helicobacter brantae</name>
    <dbReference type="NCBI Taxonomy" id="375927"/>
    <lineage>
        <taxon>Bacteria</taxon>
        <taxon>Pseudomonadati</taxon>
        <taxon>Campylobacterota</taxon>
        <taxon>Epsilonproteobacteria</taxon>
        <taxon>Campylobacterales</taxon>
        <taxon>Helicobacteraceae</taxon>
        <taxon>Helicobacter</taxon>
    </lineage>
</organism>
<proteinExistence type="predicted"/>
<dbReference type="Proteomes" id="UP000257045">
    <property type="component" value="Unassembled WGS sequence"/>
</dbReference>